<evidence type="ECO:0000313" key="2">
    <source>
        <dbReference type="EMBL" id="QEC71904.1"/>
    </source>
</evidence>
<feature type="domain" description="PhnB-like" evidence="1">
    <location>
        <begin position="3"/>
        <end position="132"/>
    </location>
</feature>
<dbReference type="SUPFAM" id="SSF54593">
    <property type="entry name" value="Glyoxalase/Bleomycin resistance protein/Dihydroxybiphenyl dioxygenase"/>
    <property type="match status" value="1"/>
</dbReference>
<evidence type="ECO:0000259" key="1">
    <source>
        <dbReference type="Pfam" id="PF06983"/>
    </source>
</evidence>
<keyword evidence="3" id="KW-1185">Reference proteome</keyword>
<dbReference type="PANTHER" id="PTHR33990">
    <property type="entry name" value="PROTEIN YJDN-RELATED"/>
    <property type="match status" value="1"/>
</dbReference>
<protein>
    <submittedName>
        <fullName evidence="2">VOC family protein</fullName>
    </submittedName>
</protein>
<sequence>MESVIPYLTFEGNAIEALAFYTKALEGRVLYSQTFRQSDLEPSLPEAWKDKVMHAAFQAGDLQLMVSDTPDSDTKVTSGDQVQLALNFTSEAEIDRVYSNLAIDGQVTLALEKTFWGAKFGMVTDKYGVKWMLNFDYTQEDVADVTGATDATN</sequence>
<dbReference type="AlphaFoldDB" id="A0A5B8VK19"/>
<accession>A0A5B8VK19</accession>
<dbReference type="CDD" id="cd06588">
    <property type="entry name" value="PhnB_like"/>
    <property type="match status" value="1"/>
</dbReference>
<dbReference type="Pfam" id="PF06983">
    <property type="entry name" value="3-dmu-9_3-mt"/>
    <property type="match status" value="1"/>
</dbReference>
<gene>
    <name evidence="2" type="ORF">FSB73_09740</name>
</gene>
<dbReference type="EMBL" id="CP042434">
    <property type="protein sequence ID" value="QEC71904.1"/>
    <property type="molecule type" value="Genomic_DNA"/>
</dbReference>
<dbReference type="PANTHER" id="PTHR33990:SF1">
    <property type="entry name" value="PROTEIN YJDN"/>
    <property type="match status" value="1"/>
</dbReference>
<dbReference type="KEGG" id="agi:FSB73_09740"/>
<evidence type="ECO:0000313" key="3">
    <source>
        <dbReference type="Proteomes" id="UP000321291"/>
    </source>
</evidence>
<dbReference type="Gene3D" id="3.10.180.10">
    <property type="entry name" value="2,3-Dihydroxybiphenyl 1,2-Dioxygenase, domain 1"/>
    <property type="match status" value="1"/>
</dbReference>
<dbReference type="InterPro" id="IPR028973">
    <property type="entry name" value="PhnB-like"/>
</dbReference>
<dbReference type="OrthoDB" id="9795306at2"/>
<dbReference type="RefSeq" id="WP_146781376.1">
    <property type="nucleotide sequence ID" value="NZ_CP042434.1"/>
</dbReference>
<reference evidence="2 3" key="1">
    <citation type="journal article" date="2017" name="Int. J. Syst. Evol. Microbiol.">
        <title>Arachidicoccus ginsenosidivorans sp. nov., with ginsenoside-converting activity isolated from ginseng cultivating soil.</title>
        <authorList>
            <person name="Siddiqi M.Z."/>
            <person name="Aslam Z."/>
            <person name="Im W.T."/>
        </authorList>
    </citation>
    <scope>NUCLEOTIDE SEQUENCE [LARGE SCALE GENOMIC DNA]</scope>
    <source>
        <strain evidence="2 3">Gsoil 809</strain>
    </source>
</reference>
<proteinExistence type="predicted"/>
<dbReference type="Proteomes" id="UP000321291">
    <property type="component" value="Chromosome"/>
</dbReference>
<organism evidence="2 3">
    <name type="scientific">Arachidicoccus ginsenosidivorans</name>
    <dbReference type="NCBI Taxonomy" id="496057"/>
    <lineage>
        <taxon>Bacteria</taxon>
        <taxon>Pseudomonadati</taxon>
        <taxon>Bacteroidota</taxon>
        <taxon>Chitinophagia</taxon>
        <taxon>Chitinophagales</taxon>
        <taxon>Chitinophagaceae</taxon>
        <taxon>Arachidicoccus</taxon>
    </lineage>
</organism>
<dbReference type="InterPro" id="IPR029068">
    <property type="entry name" value="Glyas_Bleomycin-R_OHBP_Dase"/>
</dbReference>
<name>A0A5B8VK19_9BACT</name>